<sequence length="54" mass="6270">MGTKSCNRKSKSCSAKYGIFYRFVYMRDSCSARYDYIYSNTPLNKQDRGCQSCS</sequence>
<gene>
    <name evidence="1" type="ORF">E2C01_059530</name>
</gene>
<proteinExistence type="predicted"/>
<comment type="caution">
    <text evidence="1">The sequence shown here is derived from an EMBL/GenBank/DDBJ whole genome shotgun (WGS) entry which is preliminary data.</text>
</comment>
<keyword evidence="2" id="KW-1185">Reference proteome</keyword>
<dbReference type="AlphaFoldDB" id="A0A5B7H640"/>
<evidence type="ECO:0000313" key="2">
    <source>
        <dbReference type="Proteomes" id="UP000324222"/>
    </source>
</evidence>
<dbReference type="Proteomes" id="UP000324222">
    <property type="component" value="Unassembled WGS sequence"/>
</dbReference>
<name>A0A5B7H640_PORTR</name>
<organism evidence="1 2">
    <name type="scientific">Portunus trituberculatus</name>
    <name type="common">Swimming crab</name>
    <name type="synonym">Neptunus trituberculatus</name>
    <dbReference type="NCBI Taxonomy" id="210409"/>
    <lineage>
        <taxon>Eukaryota</taxon>
        <taxon>Metazoa</taxon>
        <taxon>Ecdysozoa</taxon>
        <taxon>Arthropoda</taxon>
        <taxon>Crustacea</taxon>
        <taxon>Multicrustacea</taxon>
        <taxon>Malacostraca</taxon>
        <taxon>Eumalacostraca</taxon>
        <taxon>Eucarida</taxon>
        <taxon>Decapoda</taxon>
        <taxon>Pleocyemata</taxon>
        <taxon>Brachyura</taxon>
        <taxon>Eubrachyura</taxon>
        <taxon>Portunoidea</taxon>
        <taxon>Portunidae</taxon>
        <taxon>Portuninae</taxon>
        <taxon>Portunus</taxon>
    </lineage>
</organism>
<evidence type="ECO:0000313" key="1">
    <source>
        <dbReference type="EMBL" id="MPC65396.1"/>
    </source>
</evidence>
<dbReference type="EMBL" id="VSRR010023323">
    <property type="protein sequence ID" value="MPC65396.1"/>
    <property type="molecule type" value="Genomic_DNA"/>
</dbReference>
<accession>A0A5B7H640</accession>
<protein>
    <submittedName>
        <fullName evidence="1">Uncharacterized protein</fullName>
    </submittedName>
</protein>
<reference evidence="1 2" key="1">
    <citation type="submission" date="2019-05" db="EMBL/GenBank/DDBJ databases">
        <title>Another draft genome of Portunus trituberculatus and its Hox gene families provides insights of decapod evolution.</title>
        <authorList>
            <person name="Jeong J.-H."/>
            <person name="Song I."/>
            <person name="Kim S."/>
            <person name="Choi T."/>
            <person name="Kim D."/>
            <person name="Ryu S."/>
            <person name="Kim W."/>
        </authorList>
    </citation>
    <scope>NUCLEOTIDE SEQUENCE [LARGE SCALE GENOMIC DNA]</scope>
    <source>
        <tissue evidence="1">Muscle</tissue>
    </source>
</reference>